<keyword evidence="7" id="KW-0472">Membrane</keyword>
<dbReference type="PANTHER" id="PTHR11893:SF36">
    <property type="entry name" value="INNEXIN-5"/>
    <property type="match status" value="1"/>
</dbReference>
<keyword evidence="2" id="KW-0813">Transport</keyword>
<evidence type="ECO:0000313" key="9">
    <source>
        <dbReference type="Proteomes" id="UP000095280"/>
    </source>
</evidence>
<evidence type="ECO:0000256" key="3">
    <source>
        <dbReference type="ARBA" id="ARBA00022475"/>
    </source>
</evidence>
<dbReference type="PANTHER" id="PTHR11893">
    <property type="entry name" value="INNEXIN"/>
    <property type="match status" value="1"/>
</dbReference>
<accession>A0A1I8F498</accession>
<name>A0A1I8F498_9PLAT</name>
<keyword evidence="4" id="KW-0812">Transmembrane</keyword>
<evidence type="ECO:0000256" key="2">
    <source>
        <dbReference type="ARBA" id="ARBA00022448"/>
    </source>
</evidence>
<dbReference type="AlphaFoldDB" id="A0A1I8F498"/>
<protein>
    <submittedName>
        <fullName evidence="10">Glyco_hydro81C domain-containing protein</fullName>
    </submittedName>
</protein>
<sequence length="217" mass="24805">ARPIQVLDSAGVHVESWEEYAENYCWVATHYYACGASGTTLPSEHMRRKRMVTYYQWAPILSAGADVLPALPDLASIHELLWFQRAQNSPDGYDGNVVIPEVLSKHVRFMARYMEGCIYRQREHRRGVGCVLPLNMFLEKILRVSWWSGTSWSALSPSPALSAGSSVWPSPRRRVGFVRKYLKIMNALKETDKTTSRKFVEHYLRLDGVFILRLIAA</sequence>
<dbReference type="GO" id="GO:0005243">
    <property type="term" value="F:gap junction channel activity"/>
    <property type="evidence" value="ECO:0007669"/>
    <property type="project" value="TreeGrafter"/>
</dbReference>
<dbReference type="GO" id="GO:0034220">
    <property type="term" value="P:monoatomic ion transmembrane transport"/>
    <property type="evidence" value="ECO:0007669"/>
    <property type="project" value="UniProtKB-KW"/>
</dbReference>
<dbReference type="InterPro" id="IPR000990">
    <property type="entry name" value="Innexin"/>
</dbReference>
<dbReference type="Proteomes" id="UP000095280">
    <property type="component" value="Unplaced"/>
</dbReference>
<comment type="subcellular location">
    <subcellularLocation>
        <location evidence="1">Cell membrane</location>
        <topology evidence="1">Multi-pass membrane protein</topology>
    </subcellularLocation>
</comment>
<dbReference type="GO" id="GO:0005886">
    <property type="term" value="C:plasma membrane"/>
    <property type="evidence" value="ECO:0007669"/>
    <property type="project" value="UniProtKB-SubCell"/>
</dbReference>
<evidence type="ECO:0000256" key="5">
    <source>
        <dbReference type="ARBA" id="ARBA00022989"/>
    </source>
</evidence>
<evidence type="ECO:0000256" key="6">
    <source>
        <dbReference type="ARBA" id="ARBA00023065"/>
    </source>
</evidence>
<evidence type="ECO:0000256" key="7">
    <source>
        <dbReference type="ARBA" id="ARBA00023136"/>
    </source>
</evidence>
<keyword evidence="6" id="KW-0406">Ion transport</keyword>
<keyword evidence="3" id="KW-1003">Cell membrane</keyword>
<dbReference type="GO" id="GO:0005921">
    <property type="term" value="C:gap junction"/>
    <property type="evidence" value="ECO:0007669"/>
    <property type="project" value="TreeGrafter"/>
</dbReference>
<keyword evidence="5" id="KW-1133">Transmembrane helix</keyword>
<organism evidence="9 10">
    <name type="scientific">Macrostomum lignano</name>
    <dbReference type="NCBI Taxonomy" id="282301"/>
    <lineage>
        <taxon>Eukaryota</taxon>
        <taxon>Metazoa</taxon>
        <taxon>Spiralia</taxon>
        <taxon>Lophotrochozoa</taxon>
        <taxon>Platyhelminthes</taxon>
        <taxon>Rhabditophora</taxon>
        <taxon>Macrostomorpha</taxon>
        <taxon>Macrostomida</taxon>
        <taxon>Macrostomidae</taxon>
        <taxon>Macrostomum</taxon>
    </lineage>
</organism>
<evidence type="ECO:0000256" key="1">
    <source>
        <dbReference type="ARBA" id="ARBA00004651"/>
    </source>
</evidence>
<evidence type="ECO:0000313" key="10">
    <source>
        <dbReference type="WBParaSite" id="maker-unitig_20053-snap-gene-0.1-mRNA-1"/>
    </source>
</evidence>
<dbReference type="Pfam" id="PF00876">
    <property type="entry name" value="Innexin"/>
    <property type="match status" value="2"/>
</dbReference>
<keyword evidence="8" id="KW-0407">Ion channel</keyword>
<dbReference type="WBParaSite" id="maker-unitig_20053-snap-gene-0.1-mRNA-1">
    <property type="protein sequence ID" value="maker-unitig_20053-snap-gene-0.1-mRNA-1"/>
    <property type="gene ID" value="maker-unitig_20053-snap-gene-0.1"/>
</dbReference>
<reference evidence="10" key="1">
    <citation type="submission" date="2016-11" db="UniProtKB">
        <authorList>
            <consortium name="WormBaseParasite"/>
        </authorList>
    </citation>
    <scope>IDENTIFICATION</scope>
</reference>
<evidence type="ECO:0000256" key="4">
    <source>
        <dbReference type="ARBA" id="ARBA00022692"/>
    </source>
</evidence>
<keyword evidence="9" id="KW-1185">Reference proteome</keyword>
<evidence type="ECO:0000256" key="8">
    <source>
        <dbReference type="ARBA" id="ARBA00023303"/>
    </source>
</evidence>
<proteinExistence type="predicted"/>